<dbReference type="AlphaFoldDB" id="F2NMI2"/>
<protein>
    <submittedName>
        <fullName evidence="3">FAD-dependent pyridine nucleotide-disulfide oxidoreductase</fullName>
    </submittedName>
</protein>
<dbReference type="Gene3D" id="3.50.50.60">
    <property type="entry name" value="FAD/NAD(P)-binding domain"/>
    <property type="match status" value="1"/>
</dbReference>
<evidence type="ECO:0000256" key="2">
    <source>
        <dbReference type="ARBA" id="ARBA00023002"/>
    </source>
</evidence>
<accession>F2NMI2</accession>
<gene>
    <name evidence="3" type="ordered locus">Marky_1417</name>
</gene>
<keyword evidence="4" id="KW-1185">Reference proteome</keyword>
<dbReference type="KEGG" id="mhd:Marky_1417"/>
<dbReference type="SUPFAM" id="SSF51905">
    <property type="entry name" value="FAD/NAD(P)-binding domain"/>
    <property type="match status" value="1"/>
</dbReference>
<evidence type="ECO:0000256" key="1">
    <source>
        <dbReference type="ARBA" id="ARBA00022630"/>
    </source>
</evidence>
<evidence type="ECO:0000313" key="4">
    <source>
        <dbReference type="Proteomes" id="UP000007030"/>
    </source>
</evidence>
<dbReference type="PRINTS" id="PR00368">
    <property type="entry name" value="FADPNR"/>
</dbReference>
<dbReference type="InterPro" id="IPR023856">
    <property type="entry name" value="Bdr"/>
</dbReference>
<dbReference type="EMBL" id="CP002630">
    <property type="protein sequence ID" value="AEB12152.1"/>
    <property type="molecule type" value="Genomic_DNA"/>
</dbReference>
<dbReference type="Proteomes" id="UP000007030">
    <property type="component" value="Chromosome"/>
</dbReference>
<evidence type="ECO:0000313" key="3">
    <source>
        <dbReference type="EMBL" id="AEB12152.1"/>
    </source>
</evidence>
<name>F2NMI2_MARHT</name>
<dbReference type="Pfam" id="PF13738">
    <property type="entry name" value="Pyr_redox_3"/>
    <property type="match status" value="1"/>
</dbReference>
<dbReference type="NCBIfam" id="TIGR04018">
    <property type="entry name" value="Bthiol_YpdA"/>
    <property type="match status" value="1"/>
</dbReference>
<dbReference type="RefSeq" id="WP_013704199.1">
    <property type="nucleotide sequence ID" value="NC_015387.1"/>
</dbReference>
<keyword evidence="2" id="KW-0560">Oxidoreductase</keyword>
<dbReference type="GO" id="GO:0016491">
    <property type="term" value="F:oxidoreductase activity"/>
    <property type="evidence" value="ECO:0007669"/>
    <property type="project" value="UniProtKB-KW"/>
</dbReference>
<dbReference type="InterPro" id="IPR036188">
    <property type="entry name" value="FAD/NAD-bd_sf"/>
</dbReference>
<reference evidence="3 4" key="1">
    <citation type="journal article" date="2012" name="Stand. Genomic Sci.">
        <title>Complete genome sequence of the aerobic, heterotroph Marinithermus hydrothermalis type strain (T1(T)) from a deep-sea hydrothermal vent chimney.</title>
        <authorList>
            <person name="Copeland A."/>
            <person name="Gu W."/>
            <person name="Yasawong M."/>
            <person name="Lapidus A."/>
            <person name="Lucas S."/>
            <person name="Deshpande S."/>
            <person name="Pagani I."/>
            <person name="Tapia R."/>
            <person name="Cheng J.F."/>
            <person name="Goodwin L.A."/>
            <person name="Pitluck S."/>
            <person name="Liolios K."/>
            <person name="Ivanova N."/>
            <person name="Mavromatis K."/>
            <person name="Mikhailova N."/>
            <person name="Pati A."/>
            <person name="Chen A."/>
            <person name="Palaniappan K."/>
            <person name="Land M."/>
            <person name="Pan C."/>
            <person name="Brambilla E.M."/>
            <person name="Rohde M."/>
            <person name="Tindall B.J."/>
            <person name="Sikorski J."/>
            <person name="Goker M."/>
            <person name="Detter J.C."/>
            <person name="Bristow J."/>
            <person name="Eisen J.A."/>
            <person name="Markowitz V."/>
            <person name="Hugenholtz P."/>
            <person name="Kyrpides N.C."/>
            <person name="Klenk H.P."/>
            <person name="Woyke T."/>
        </authorList>
    </citation>
    <scope>NUCLEOTIDE SEQUENCE [LARGE SCALE GENOMIC DNA]</scope>
    <source>
        <strain evidence="4">DSM 14884 / JCM 11576 / T1</strain>
    </source>
</reference>
<dbReference type="InterPro" id="IPR050097">
    <property type="entry name" value="Ferredoxin-NADP_redctase_2"/>
</dbReference>
<dbReference type="HOGENOM" id="CLU_067342_0_0_0"/>
<dbReference type="eggNOG" id="COG0492">
    <property type="taxonomic scope" value="Bacteria"/>
</dbReference>
<organism evidence="3 4">
    <name type="scientific">Marinithermus hydrothermalis (strain DSM 14884 / JCM 11576 / T1)</name>
    <dbReference type="NCBI Taxonomy" id="869210"/>
    <lineage>
        <taxon>Bacteria</taxon>
        <taxon>Thermotogati</taxon>
        <taxon>Deinococcota</taxon>
        <taxon>Deinococci</taxon>
        <taxon>Thermales</taxon>
        <taxon>Thermaceae</taxon>
        <taxon>Marinithermus</taxon>
    </lineage>
</organism>
<dbReference type="STRING" id="869210.Marky_1417"/>
<dbReference type="PANTHER" id="PTHR48105">
    <property type="entry name" value="THIOREDOXIN REDUCTASE 1-RELATED-RELATED"/>
    <property type="match status" value="1"/>
</dbReference>
<dbReference type="OrthoDB" id="9778740at2"/>
<dbReference type="PRINTS" id="PR00469">
    <property type="entry name" value="PNDRDTASEII"/>
</dbReference>
<proteinExistence type="predicted"/>
<keyword evidence="1" id="KW-0285">Flavoprotein</keyword>
<sequence length="326" mass="35829">MLDLVVVGAGPVGIAAGIEAKRKGLAVRLLERGTVAHTVYRFPLDMVFFSEARKIEVGGHPFVSLGPKPTRKEALTYYRRVVEAEGLEVWTYTEVTRLEGREGAFRVHYRDREGEGSLEARYVLVATGYFDAPNRLGVPGEELPHVTYRYTEAAPYWGRRVVVVGGSNSAVETALDLYRGGARVTLVHRGPSVRPGVKYWLRPDFENRVKEGAIQALYNARVTEITPRAVVVERMGERLEVPADFVVIQIGYRAVDDLIRNAGARYEGDKPLLSEAFETSVPGLFVAGSAGFGANTRTVFIENGREHAAQAVAEIARRLEAAGVEG</sequence>